<dbReference type="SUPFAM" id="SSF52172">
    <property type="entry name" value="CheY-like"/>
    <property type="match status" value="1"/>
</dbReference>
<keyword evidence="12" id="KW-0472">Membrane</keyword>
<dbReference type="InterPro" id="IPR001610">
    <property type="entry name" value="PAC"/>
</dbReference>
<dbReference type="OrthoDB" id="9812395at2"/>
<evidence type="ECO:0000313" key="18">
    <source>
        <dbReference type="Proteomes" id="UP000448292"/>
    </source>
</evidence>
<dbReference type="Gene3D" id="3.30.450.20">
    <property type="entry name" value="PAS domain"/>
    <property type="match status" value="2"/>
</dbReference>
<organism evidence="17 18">
    <name type="scientific">Oceanidesulfovibrio indonesiensis</name>
    <dbReference type="NCBI Taxonomy" id="54767"/>
    <lineage>
        <taxon>Bacteria</taxon>
        <taxon>Pseudomonadati</taxon>
        <taxon>Thermodesulfobacteriota</taxon>
        <taxon>Desulfovibrionia</taxon>
        <taxon>Desulfovibrionales</taxon>
        <taxon>Desulfovibrionaceae</taxon>
        <taxon>Oceanidesulfovibrio</taxon>
    </lineage>
</organism>
<dbReference type="SMART" id="SM00086">
    <property type="entry name" value="PAC"/>
    <property type="match status" value="2"/>
</dbReference>
<keyword evidence="8" id="KW-0902">Two-component regulatory system</keyword>
<feature type="transmembrane region" description="Helical" evidence="12">
    <location>
        <begin position="14"/>
        <end position="35"/>
    </location>
</feature>
<dbReference type="CDD" id="cd00130">
    <property type="entry name" value="PAS"/>
    <property type="match status" value="2"/>
</dbReference>
<dbReference type="EC" id="2.7.13.3" evidence="2"/>
<dbReference type="CDD" id="cd17546">
    <property type="entry name" value="REC_hyHK_CKI1_RcsC-like"/>
    <property type="match status" value="1"/>
</dbReference>
<dbReference type="GO" id="GO:0000155">
    <property type="term" value="F:phosphorelay sensor kinase activity"/>
    <property type="evidence" value="ECO:0007669"/>
    <property type="project" value="InterPro"/>
</dbReference>
<evidence type="ECO:0000259" key="16">
    <source>
        <dbReference type="PROSITE" id="PS50113"/>
    </source>
</evidence>
<evidence type="ECO:0000256" key="9">
    <source>
        <dbReference type="ARBA" id="ARBA00064003"/>
    </source>
</evidence>
<evidence type="ECO:0000259" key="13">
    <source>
        <dbReference type="PROSITE" id="PS50109"/>
    </source>
</evidence>
<protein>
    <recommendedName>
        <fullName evidence="10">Sensory/regulatory protein RpfC</fullName>
        <ecNumber evidence="2">2.7.13.3</ecNumber>
    </recommendedName>
</protein>
<keyword evidence="12" id="KW-0812">Transmembrane</keyword>
<dbReference type="Pfam" id="PF00512">
    <property type="entry name" value="HisKA"/>
    <property type="match status" value="1"/>
</dbReference>
<dbReference type="Gene3D" id="1.10.287.130">
    <property type="match status" value="1"/>
</dbReference>
<keyword evidence="3 11" id="KW-0597">Phosphoprotein</keyword>
<dbReference type="PROSITE" id="PS50110">
    <property type="entry name" value="RESPONSE_REGULATORY"/>
    <property type="match status" value="1"/>
</dbReference>
<dbReference type="InterPro" id="IPR000014">
    <property type="entry name" value="PAS"/>
</dbReference>
<keyword evidence="18" id="KW-1185">Reference proteome</keyword>
<sequence>MTIHTYRRNAFKVALFYAVAGSCWIIFSDLFANLLSDVPQAIAWYQMLKGLLFVLFSALLIYMLAARQMSDIVEAHKREEESEKRYRTIVENVTDALIIFADRDTVAYANPMACEMLQLPLEKVLQARPKDIFGSSFYSIYQDAWDMAQHGEALFGETSGRVGSGRTIHFEYRATPMRHDGQLHLLASFRDITERKRSAEALARSESKFRHVLENIPLIGISLDTKCQLTFANDYFLELTGYTRKEALGSDWIETFIPEDIRDTVRNVFETTMARQELGELSTFENEILTRSGSRLNVAWSNVLSRDSKDRIVEVTCMGVDLTERSRAEEALRTAKDAAEIANQVKNEFLATMSHEVRTPLNGVMGMLQLMESTALDEEQRQYIATAMISSQNLLRILSDILDISRIEANKFELADEEFELTDVVAPVVDTYSKEATIRGLDFRYEIDTHVPKILQGDPGRLRQVLFNLVGNAVKYTESGEVVLHISVPFATDSARVPVHFMISDTGIGIPDQKLAEVFDSFTQADSSYTRRFGGVGLGLTIVRRLVQMMDGSLVMDSEPGRGTDVHVNVFLKRVEDERTAPAHQPSQPQELSERPLKLLVVEDETVNRFYAVRLLQKLGHDAREAMDGEEALQLLATEHFDAVFMDIHMPKLDGVSATRSIRENTTGGFPTDIPIIAMTAYAMPGDEEEFKQAGMDDYLAKPVEAEELAAALERISERLAATAA</sequence>
<dbReference type="RefSeq" id="WP_144301678.1">
    <property type="nucleotide sequence ID" value="NZ_QMIE01000002.1"/>
</dbReference>
<keyword evidence="12" id="KW-1133">Transmembrane helix</keyword>
<proteinExistence type="predicted"/>
<dbReference type="PANTHER" id="PTHR45339">
    <property type="entry name" value="HYBRID SIGNAL TRANSDUCTION HISTIDINE KINASE J"/>
    <property type="match status" value="1"/>
</dbReference>
<dbReference type="PROSITE" id="PS50112">
    <property type="entry name" value="PAS"/>
    <property type="match status" value="1"/>
</dbReference>
<dbReference type="InterPro" id="IPR003661">
    <property type="entry name" value="HisK_dim/P_dom"/>
</dbReference>
<feature type="domain" description="PAC" evidence="16">
    <location>
        <begin position="282"/>
        <end position="334"/>
    </location>
</feature>
<comment type="caution">
    <text evidence="17">The sequence shown here is derived from an EMBL/GenBank/DDBJ whole genome shotgun (WGS) entry which is preliminary data.</text>
</comment>
<dbReference type="PROSITE" id="PS50109">
    <property type="entry name" value="HIS_KIN"/>
    <property type="match status" value="1"/>
</dbReference>
<evidence type="ECO:0000256" key="7">
    <source>
        <dbReference type="ARBA" id="ARBA00022840"/>
    </source>
</evidence>
<accession>A0A7M3MIU5</accession>
<comment type="catalytic activity">
    <reaction evidence="1">
        <text>ATP + protein L-histidine = ADP + protein N-phospho-L-histidine.</text>
        <dbReference type="EC" id="2.7.13.3"/>
    </reaction>
</comment>
<dbReference type="SUPFAM" id="SSF55785">
    <property type="entry name" value="PYP-like sensor domain (PAS domain)"/>
    <property type="match status" value="2"/>
</dbReference>
<feature type="domain" description="Histidine kinase" evidence="13">
    <location>
        <begin position="352"/>
        <end position="574"/>
    </location>
</feature>
<comment type="subunit">
    <text evidence="9">At low DSF concentrations, interacts with RpfF.</text>
</comment>
<dbReference type="InterPro" id="IPR004358">
    <property type="entry name" value="Sig_transdc_His_kin-like_C"/>
</dbReference>
<evidence type="ECO:0000256" key="12">
    <source>
        <dbReference type="SAM" id="Phobius"/>
    </source>
</evidence>
<dbReference type="InterPro" id="IPR003594">
    <property type="entry name" value="HATPase_dom"/>
</dbReference>
<feature type="domain" description="Response regulatory" evidence="14">
    <location>
        <begin position="598"/>
        <end position="717"/>
    </location>
</feature>
<feature type="domain" description="PAC" evidence="16">
    <location>
        <begin position="149"/>
        <end position="204"/>
    </location>
</feature>
<dbReference type="SMART" id="SM00388">
    <property type="entry name" value="HisKA"/>
    <property type="match status" value="1"/>
</dbReference>
<dbReference type="Pfam" id="PF02518">
    <property type="entry name" value="HATPase_c"/>
    <property type="match status" value="1"/>
</dbReference>
<dbReference type="EMBL" id="QMIE01000002">
    <property type="protein sequence ID" value="TVM19320.1"/>
    <property type="molecule type" value="Genomic_DNA"/>
</dbReference>
<dbReference type="InterPro" id="IPR011006">
    <property type="entry name" value="CheY-like_superfamily"/>
</dbReference>
<feature type="modified residue" description="4-aspartylphosphate" evidence="11">
    <location>
        <position position="647"/>
    </location>
</feature>
<evidence type="ECO:0000256" key="3">
    <source>
        <dbReference type="ARBA" id="ARBA00022553"/>
    </source>
</evidence>
<keyword evidence="7" id="KW-0067">ATP-binding</keyword>
<evidence type="ECO:0000256" key="10">
    <source>
        <dbReference type="ARBA" id="ARBA00068150"/>
    </source>
</evidence>
<dbReference type="PROSITE" id="PS50113">
    <property type="entry name" value="PAC"/>
    <property type="match status" value="2"/>
</dbReference>
<dbReference type="InterPro" id="IPR035965">
    <property type="entry name" value="PAS-like_dom_sf"/>
</dbReference>
<dbReference type="Pfam" id="PF00072">
    <property type="entry name" value="Response_reg"/>
    <property type="match status" value="1"/>
</dbReference>
<dbReference type="InterPro" id="IPR005467">
    <property type="entry name" value="His_kinase_dom"/>
</dbReference>
<dbReference type="Pfam" id="PF13426">
    <property type="entry name" value="PAS_9"/>
    <property type="match status" value="1"/>
</dbReference>
<dbReference type="InterPro" id="IPR036890">
    <property type="entry name" value="HATPase_C_sf"/>
</dbReference>
<evidence type="ECO:0000313" key="17">
    <source>
        <dbReference type="EMBL" id="TVM19320.1"/>
    </source>
</evidence>
<dbReference type="SUPFAM" id="SSF55874">
    <property type="entry name" value="ATPase domain of HSP90 chaperone/DNA topoisomerase II/histidine kinase"/>
    <property type="match status" value="1"/>
</dbReference>
<dbReference type="AlphaFoldDB" id="A0A7M3MIU5"/>
<dbReference type="GO" id="GO:0005524">
    <property type="term" value="F:ATP binding"/>
    <property type="evidence" value="ECO:0007669"/>
    <property type="project" value="UniProtKB-KW"/>
</dbReference>
<dbReference type="SMART" id="SM00387">
    <property type="entry name" value="HATPase_c"/>
    <property type="match status" value="1"/>
</dbReference>
<evidence type="ECO:0000259" key="15">
    <source>
        <dbReference type="PROSITE" id="PS50112"/>
    </source>
</evidence>
<dbReference type="PROSITE" id="PS51257">
    <property type="entry name" value="PROKAR_LIPOPROTEIN"/>
    <property type="match status" value="1"/>
</dbReference>
<dbReference type="Gene3D" id="3.30.565.10">
    <property type="entry name" value="Histidine kinase-like ATPase, C-terminal domain"/>
    <property type="match status" value="1"/>
</dbReference>
<dbReference type="CDD" id="cd16922">
    <property type="entry name" value="HATPase_EvgS-ArcB-TorS-like"/>
    <property type="match status" value="1"/>
</dbReference>
<evidence type="ECO:0000256" key="8">
    <source>
        <dbReference type="ARBA" id="ARBA00023012"/>
    </source>
</evidence>
<evidence type="ECO:0000256" key="5">
    <source>
        <dbReference type="ARBA" id="ARBA00022741"/>
    </source>
</evidence>
<dbReference type="InterPro" id="IPR001789">
    <property type="entry name" value="Sig_transdc_resp-reg_receiver"/>
</dbReference>
<evidence type="ECO:0000256" key="2">
    <source>
        <dbReference type="ARBA" id="ARBA00012438"/>
    </source>
</evidence>
<dbReference type="InterPro" id="IPR000700">
    <property type="entry name" value="PAS-assoc_C"/>
</dbReference>
<keyword evidence="4" id="KW-0808">Transferase</keyword>
<evidence type="ECO:0000256" key="6">
    <source>
        <dbReference type="ARBA" id="ARBA00022777"/>
    </source>
</evidence>
<dbReference type="PRINTS" id="PR00344">
    <property type="entry name" value="BCTRLSENSOR"/>
</dbReference>
<dbReference type="InterPro" id="IPR036097">
    <property type="entry name" value="HisK_dim/P_sf"/>
</dbReference>
<dbReference type="SMART" id="SM00091">
    <property type="entry name" value="PAS"/>
    <property type="match status" value="2"/>
</dbReference>
<feature type="transmembrane region" description="Helical" evidence="12">
    <location>
        <begin position="47"/>
        <end position="65"/>
    </location>
</feature>
<dbReference type="NCBIfam" id="TIGR00229">
    <property type="entry name" value="sensory_box"/>
    <property type="match status" value="2"/>
</dbReference>
<dbReference type="SUPFAM" id="SSF47384">
    <property type="entry name" value="Homodimeric domain of signal transducing histidine kinase"/>
    <property type="match status" value="1"/>
</dbReference>
<dbReference type="SMART" id="SM00448">
    <property type="entry name" value="REC"/>
    <property type="match status" value="1"/>
</dbReference>
<name>A0A7M3MIU5_9BACT</name>
<reference evidence="17 18" key="1">
    <citation type="submission" date="2018-06" db="EMBL/GenBank/DDBJ databases">
        <title>Complete genome of Desulfovibrio indonesiensis P37SLT.</title>
        <authorList>
            <person name="Crispim J.S."/>
            <person name="Vidigal P.M.P."/>
            <person name="Silva L.C.F."/>
            <person name="Laguardia C.N."/>
            <person name="Araujo L.C."/>
            <person name="Dias R.S."/>
            <person name="Sousa M.P."/>
            <person name="Paula S.O."/>
            <person name="Silva C."/>
        </authorList>
    </citation>
    <scope>NUCLEOTIDE SEQUENCE [LARGE SCALE GENOMIC DNA]</scope>
    <source>
        <strain evidence="17 18">P37SLT</strain>
    </source>
</reference>
<dbReference type="FunFam" id="3.30.565.10:FF:000010">
    <property type="entry name" value="Sensor histidine kinase RcsC"/>
    <property type="match status" value="1"/>
</dbReference>
<dbReference type="Proteomes" id="UP000448292">
    <property type="component" value="Unassembled WGS sequence"/>
</dbReference>
<keyword evidence="5" id="KW-0547">Nucleotide-binding</keyword>
<evidence type="ECO:0000256" key="11">
    <source>
        <dbReference type="PROSITE-ProRule" id="PRU00169"/>
    </source>
</evidence>
<dbReference type="Gene3D" id="3.40.50.2300">
    <property type="match status" value="1"/>
</dbReference>
<dbReference type="Pfam" id="PF08448">
    <property type="entry name" value="PAS_4"/>
    <property type="match status" value="1"/>
</dbReference>
<dbReference type="CDD" id="cd00082">
    <property type="entry name" value="HisKA"/>
    <property type="match status" value="1"/>
</dbReference>
<keyword evidence="6 17" id="KW-0418">Kinase</keyword>
<evidence type="ECO:0000259" key="14">
    <source>
        <dbReference type="PROSITE" id="PS50110"/>
    </source>
</evidence>
<dbReference type="InterPro" id="IPR013656">
    <property type="entry name" value="PAS_4"/>
</dbReference>
<evidence type="ECO:0000256" key="4">
    <source>
        <dbReference type="ARBA" id="ARBA00022679"/>
    </source>
</evidence>
<evidence type="ECO:0000256" key="1">
    <source>
        <dbReference type="ARBA" id="ARBA00000085"/>
    </source>
</evidence>
<dbReference type="FunFam" id="1.10.287.130:FF:000002">
    <property type="entry name" value="Two-component osmosensing histidine kinase"/>
    <property type="match status" value="1"/>
</dbReference>
<feature type="domain" description="PAS" evidence="15">
    <location>
        <begin position="205"/>
        <end position="276"/>
    </location>
</feature>
<gene>
    <name evidence="17" type="ORF">DPQ33_02880</name>
</gene>
<dbReference type="PANTHER" id="PTHR45339:SF1">
    <property type="entry name" value="HYBRID SIGNAL TRANSDUCTION HISTIDINE KINASE J"/>
    <property type="match status" value="1"/>
</dbReference>